<evidence type="ECO:0008006" key="4">
    <source>
        <dbReference type="Google" id="ProtNLM"/>
    </source>
</evidence>
<dbReference type="AlphaFoldDB" id="A0A8X7P6K4"/>
<protein>
    <recommendedName>
        <fullName evidence="4">Lunapark domain-containing protein</fullName>
    </recommendedName>
</protein>
<proteinExistence type="predicted"/>
<sequence>MRLAWKEDFAYITYCCPHCNALNKPKNSEEKSLIPPVSASLVSDYMTLIEKCEVVNSRNSSSERGNIPTPDIKEEAAERDTI</sequence>
<name>A0A8X7P6K4_BRACI</name>
<feature type="compositionally biased region" description="Basic and acidic residues" evidence="1">
    <location>
        <begin position="71"/>
        <end position="82"/>
    </location>
</feature>
<feature type="region of interest" description="Disordered" evidence="1">
    <location>
        <begin position="56"/>
        <end position="82"/>
    </location>
</feature>
<keyword evidence="3" id="KW-1185">Reference proteome</keyword>
<accession>A0A8X7P6K4</accession>
<organism evidence="2 3">
    <name type="scientific">Brassica carinata</name>
    <name type="common">Ethiopian mustard</name>
    <name type="synonym">Abyssinian cabbage</name>
    <dbReference type="NCBI Taxonomy" id="52824"/>
    <lineage>
        <taxon>Eukaryota</taxon>
        <taxon>Viridiplantae</taxon>
        <taxon>Streptophyta</taxon>
        <taxon>Embryophyta</taxon>
        <taxon>Tracheophyta</taxon>
        <taxon>Spermatophyta</taxon>
        <taxon>Magnoliopsida</taxon>
        <taxon>eudicotyledons</taxon>
        <taxon>Gunneridae</taxon>
        <taxon>Pentapetalae</taxon>
        <taxon>rosids</taxon>
        <taxon>malvids</taxon>
        <taxon>Brassicales</taxon>
        <taxon>Brassicaceae</taxon>
        <taxon>Brassiceae</taxon>
        <taxon>Brassica</taxon>
    </lineage>
</organism>
<comment type="caution">
    <text evidence="2">The sequence shown here is derived from an EMBL/GenBank/DDBJ whole genome shotgun (WGS) entry which is preliminary data.</text>
</comment>
<reference evidence="2 3" key="1">
    <citation type="submission" date="2020-02" db="EMBL/GenBank/DDBJ databases">
        <authorList>
            <person name="Ma Q."/>
            <person name="Huang Y."/>
            <person name="Song X."/>
            <person name="Pei D."/>
        </authorList>
    </citation>
    <scope>NUCLEOTIDE SEQUENCE [LARGE SCALE GENOMIC DNA]</scope>
    <source>
        <strain evidence="2">Sxm20200214</strain>
        <tissue evidence="2">Leaf</tissue>
    </source>
</reference>
<dbReference type="Proteomes" id="UP000886595">
    <property type="component" value="Unassembled WGS sequence"/>
</dbReference>
<evidence type="ECO:0000256" key="1">
    <source>
        <dbReference type="SAM" id="MobiDB-lite"/>
    </source>
</evidence>
<gene>
    <name evidence="2" type="ORF">Bca52824_093164</name>
</gene>
<evidence type="ECO:0000313" key="3">
    <source>
        <dbReference type="Proteomes" id="UP000886595"/>
    </source>
</evidence>
<dbReference type="EMBL" id="JAAMPC010000043">
    <property type="protein sequence ID" value="KAG2244978.1"/>
    <property type="molecule type" value="Genomic_DNA"/>
</dbReference>
<evidence type="ECO:0000313" key="2">
    <source>
        <dbReference type="EMBL" id="KAG2244978.1"/>
    </source>
</evidence>
<dbReference type="OrthoDB" id="1725934at2759"/>